<gene>
    <name evidence="8" type="ORF">GIY23_16135</name>
</gene>
<dbReference type="Pfam" id="PF07992">
    <property type="entry name" value="Pyr_redox_2"/>
    <property type="match status" value="1"/>
</dbReference>
<dbReference type="PANTHER" id="PTHR43014">
    <property type="entry name" value="MERCURIC REDUCTASE"/>
    <property type="match status" value="1"/>
</dbReference>
<evidence type="ECO:0000256" key="5">
    <source>
        <dbReference type="PIRSR" id="PIRSR000350-4"/>
    </source>
</evidence>
<dbReference type="InterPro" id="IPR036188">
    <property type="entry name" value="FAD/NAD-bd_sf"/>
</dbReference>
<feature type="binding site" evidence="4">
    <location>
        <position position="48"/>
    </location>
    <ligand>
        <name>FAD</name>
        <dbReference type="ChEBI" id="CHEBI:57692"/>
    </ligand>
</feature>
<evidence type="ECO:0000256" key="2">
    <source>
        <dbReference type="ARBA" id="ARBA00022630"/>
    </source>
</evidence>
<dbReference type="GO" id="GO:0003955">
    <property type="term" value="F:NAD(P)H dehydrogenase (quinone) activity"/>
    <property type="evidence" value="ECO:0007669"/>
    <property type="project" value="TreeGrafter"/>
</dbReference>
<protein>
    <submittedName>
        <fullName evidence="8">NAD(P)/FAD-dependent oxidoreductase</fullName>
    </submittedName>
</protein>
<feature type="binding site" evidence="4">
    <location>
        <position position="305"/>
    </location>
    <ligand>
        <name>NAD(+)</name>
        <dbReference type="ChEBI" id="CHEBI:57540"/>
    </ligand>
</feature>
<comment type="cofactor">
    <cofactor evidence="4">
        <name>FAD</name>
        <dbReference type="ChEBI" id="CHEBI:57692"/>
    </cofactor>
    <text evidence="4">Binds 1 FAD per subunit.</text>
</comment>
<keyword evidence="3 4" id="KW-0274">FAD</keyword>
<keyword evidence="9" id="KW-1185">Reference proteome</keyword>
<dbReference type="EMBL" id="CP045929">
    <property type="protein sequence ID" value="QGK70842.1"/>
    <property type="molecule type" value="Genomic_DNA"/>
</dbReference>
<dbReference type="PIRSF" id="PIRSF000350">
    <property type="entry name" value="Mercury_reductase_MerA"/>
    <property type="match status" value="1"/>
</dbReference>
<keyword evidence="2" id="KW-0285">Flavoprotein</keyword>
<organism evidence="8 9">
    <name type="scientific">Allosaccharopolyspora coralli</name>
    <dbReference type="NCBI Taxonomy" id="2665642"/>
    <lineage>
        <taxon>Bacteria</taxon>
        <taxon>Bacillati</taxon>
        <taxon>Actinomycetota</taxon>
        <taxon>Actinomycetes</taxon>
        <taxon>Pseudonocardiales</taxon>
        <taxon>Pseudonocardiaceae</taxon>
        <taxon>Allosaccharopolyspora</taxon>
    </lineage>
</organism>
<dbReference type="SUPFAM" id="SSF51905">
    <property type="entry name" value="FAD/NAD(P)-binding domain"/>
    <property type="match status" value="1"/>
</dbReference>
<keyword evidence="4" id="KW-0547">Nucleotide-binding</keyword>
<feature type="binding site" evidence="4">
    <location>
        <position position="114"/>
    </location>
    <ligand>
        <name>FAD</name>
        <dbReference type="ChEBI" id="CHEBI:57692"/>
    </ligand>
</feature>
<feature type="disulfide bond" description="Redox-active" evidence="5">
    <location>
        <begin position="39"/>
        <end position="44"/>
    </location>
</feature>
<dbReference type="SUPFAM" id="SSF55424">
    <property type="entry name" value="FAD/NAD-linked reductases, dimerisation (C-terminal) domain"/>
    <property type="match status" value="1"/>
</dbReference>
<feature type="binding site" evidence="4">
    <location>
        <begin position="176"/>
        <end position="183"/>
    </location>
    <ligand>
        <name>NAD(+)</name>
        <dbReference type="ChEBI" id="CHEBI:57540"/>
    </ligand>
</feature>
<evidence type="ECO:0000256" key="3">
    <source>
        <dbReference type="ARBA" id="ARBA00022827"/>
    </source>
</evidence>
<dbReference type="InterPro" id="IPR016156">
    <property type="entry name" value="FAD/NAD-linked_Rdtase_dimer_sf"/>
</dbReference>
<feature type="binding site" evidence="4">
    <location>
        <position position="263"/>
    </location>
    <ligand>
        <name>NAD(+)</name>
        <dbReference type="ChEBI" id="CHEBI:57540"/>
    </ligand>
</feature>
<dbReference type="InterPro" id="IPR023753">
    <property type="entry name" value="FAD/NAD-binding_dom"/>
</dbReference>
<dbReference type="Pfam" id="PF02852">
    <property type="entry name" value="Pyr_redox_dim"/>
    <property type="match status" value="1"/>
</dbReference>
<dbReference type="PRINTS" id="PR00368">
    <property type="entry name" value="FADPNR"/>
</dbReference>
<evidence type="ECO:0000259" key="7">
    <source>
        <dbReference type="Pfam" id="PF07992"/>
    </source>
</evidence>
<dbReference type="InterPro" id="IPR004099">
    <property type="entry name" value="Pyr_nucl-diS_OxRdtase_dimer"/>
</dbReference>
<name>A0A5Q3Q8N5_9PSEU</name>
<feature type="domain" description="Pyridine nucleotide-disulphide oxidoreductase dimerisation" evidence="6">
    <location>
        <begin position="340"/>
        <end position="446"/>
    </location>
</feature>
<evidence type="ECO:0000259" key="6">
    <source>
        <dbReference type="Pfam" id="PF02852"/>
    </source>
</evidence>
<dbReference type="Proteomes" id="UP000371041">
    <property type="component" value="Chromosome"/>
</dbReference>
<keyword evidence="4" id="KW-0520">NAD</keyword>
<dbReference type="AlphaFoldDB" id="A0A5Q3Q8N5"/>
<evidence type="ECO:0000313" key="8">
    <source>
        <dbReference type="EMBL" id="QGK70842.1"/>
    </source>
</evidence>
<dbReference type="Gene3D" id="3.30.390.30">
    <property type="match status" value="1"/>
</dbReference>
<dbReference type="PANTHER" id="PTHR43014:SF2">
    <property type="entry name" value="MERCURIC REDUCTASE"/>
    <property type="match status" value="1"/>
</dbReference>
<feature type="domain" description="FAD/NAD(P)-binding" evidence="7">
    <location>
        <begin position="4"/>
        <end position="320"/>
    </location>
</feature>
<evidence type="ECO:0000256" key="4">
    <source>
        <dbReference type="PIRSR" id="PIRSR000350-3"/>
    </source>
</evidence>
<dbReference type="InterPro" id="IPR001100">
    <property type="entry name" value="Pyr_nuc-diS_OxRdtase"/>
</dbReference>
<dbReference type="RefSeq" id="WP_154077421.1">
    <property type="nucleotide sequence ID" value="NZ_CP045929.1"/>
</dbReference>
<accession>A0A5Q3Q8N5</accession>
<dbReference type="GO" id="GO:0050660">
    <property type="term" value="F:flavin adenine dinucleotide binding"/>
    <property type="evidence" value="ECO:0007669"/>
    <property type="project" value="TreeGrafter"/>
</dbReference>
<proteinExistence type="inferred from homology"/>
<reference evidence="9" key="1">
    <citation type="submission" date="2019-11" db="EMBL/GenBank/DDBJ databases">
        <title>The complete genome sequence of Saccharopolyspora sp. E2A.</title>
        <authorList>
            <person name="Zhang G."/>
        </authorList>
    </citation>
    <scope>NUCLEOTIDE SEQUENCE [LARGE SCALE GENOMIC DNA]</scope>
    <source>
        <strain evidence="9">E2A</strain>
    </source>
</reference>
<evidence type="ECO:0000256" key="1">
    <source>
        <dbReference type="ARBA" id="ARBA00007532"/>
    </source>
</evidence>
<dbReference type="PRINTS" id="PR00411">
    <property type="entry name" value="PNDRDTASEI"/>
</dbReference>
<sequence length="455" mass="47909">MRSFDVVILGGGAGAKMIWGSVPGGSVAVIESGLVGGHCPFFACVPSKAMLQTAATWRLAAHGQFTDLFTGGVSARQAYDQAVRRRDRLVHDRDDSAGAAALAETGATLVRGHGRIARPGVVTVDGEEIGYRDLVLNTGSTPTVPDDIPGLDDIAAWTSEHAMSTAEYPDSLVIVGGGPVGCEMAYLFAAFGCTVTLVQRASRLIPREEPEASQQMADTLEGLGVQVALSTTASEVQTQEGRTRVLLDTEYSVAADTLLFATGRTPATTDIGLDTLGVVPDERGFLPTDEHCRVTGTDNVWAIGDAAGPAPFTHTAHYQGRVVAANLAGRPVRTDYRALPRTVYTDPTFASVGHTEASARQAGTEPVIATAAVSDTVRATIDGTTQGWLKLIADPHTGTLLGATATGGRAEEWISELSQALRSEIPITDTTDVIHPFPTFSEELEGALWKLAPRF</sequence>
<feature type="binding site" evidence="4">
    <location>
        <begin position="138"/>
        <end position="140"/>
    </location>
    <ligand>
        <name>FAD</name>
        <dbReference type="ChEBI" id="CHEBI:57692"/>
    </ligand>
</feature>
<dbReference type="Gene3D" id="3.50.50.60">
    <property type="entry name" value="FAD/NAD(P)-binding domain"/>
    <property type="match status" value="2"/>
</dbReference>
<dbReference type="KEGG" id="sace:GIY23_16135"/>
<evidence type="ECO:0000313" key="9">
    <source>
        <dbReference type="Proteomes" id="UP000371041"/>
    </source>
</evidence>
<comment type="similarity">
    <text evidence="1">Belongs to the class-I pyridine nucleotide-disulfide oxidoreductase family.</text>
</comment>